<feature type="region of interest" description="Disordered" evidence="1">
    <location>
        <begin position="238"/>
        <end position="284"/>
    </location>
</feature>
<proteinExistence type="predicted"/>
<sequence>MKSLSVHLDRLEKVLKARGIPCKRHQTLEVAAAAFGYHNQNELTAAGKAGDLNPPLAEPIGEVALPSGETIIVVRDPLANSAYAIDQAFVEQVISEERAELFGPSPYGHLLNLSRLLDNQILPLQASLDSIGASDTIEIPLFIAEVSHKHGDNLYVMATQEALDAEVADYCRSSLFNDRTFRPDSPADADDDLTKLSDKEIISRYFDAPHEEYLHTSTDTLRVPLSLLRKLLGLMPGAASQEMKPTRETPRSHSAAPKPLPDTTNSNASQLTAGTDSVWDDHPDYPSEDWQYEVGNGDTRRGYWDWVAAKLEEAENEGDAAEDTADLPPVHKWCTDDAEGYAGGHLYILNGCCEVAHAGPRLFSKLGLEWSVDHDGFFYPLTKKESPFVGEDGFALPNGYWPHMAYSCLYESKKFACPTIEVGFGQDGEGDRDAELRQLNAYAAEIRPRIEAIGGHVIVEEDEPDETTHTLQVLIPFDYIVQNAVEFDDWKIKLARLMMPKGTPKVMAEFTPQVWVGDQTMVVDPQGDTTWDITPEIVAMGRQKALDLQDDQHNTDDFRYTLNAPKWVQDWDGPFYIEVSEQIAAFYEALDKRS</sequence>
<protein>
    <recommendedName>
        <fullName evidence="4">Knr4/Smi1-like domain-containing protein</fullName>
    </recommendedName>
</protein>
<evidence type="ECO:0008006" key="4">
    <source>
        <dbReference type="Google" id="ProtNLM"/>
    </source>
</evidence>
<feature type="compositionally biased region" description="Polar residues" evidence="1">
    <location>
        <begin position="262"/>
        <end position="275"/>
    </location>
</feature>
<dbReference type="RefSeq" id="WP_377029984.1">
    <property type="nucleotide sequence ID" value="NZ_JBHOMY010000032.1"/>
</dbReference>
<accession>A0ABV6Y933</accession>
<evidence type="ECO:0000313" key="3">
    <source>
        <dbReference type="Proteomes" id="UP001593940"/>
    </source>
</evidence>
<evidence type="ECO:0000256" key="1">
    <source>
        <dbReference type="SAM" id="MobiDB-lite"/>
    </source>
</evidence>
<comment type="caution">
    <text evidence="2">The sequence shown here is derived from an EMBL/GenBank/DDBJ whole genome shotgun (WGS) entry which is preliminary data.</text>
</comment>
<keyword evidence="3" id="KW-1185">Reference proteome</keyword>
<evidence type="ECO:0000313" key="2">
    <source>
        <dbReference type="EMBL" id="MFC1457777.1"/>
    </source>
</evidence>
<dbReference type="EMBL" id="JBHOMY010000032">
    <property type="protein sequence ID" value="MFC1457777.1"/>
    <property type="molecule type" value="Genomic_DNA"/>
</dbReference>
<gene>
    <name evidence="2" type="ORF">ACETIH_13805</name>
</gene>
<dbReference type="Proteomes" id="UP001593940">
    <property type="component" value="Unassembled WGS sequence"/>
</dbReference>
<organism evidence="2 3">
    <name type="scientific">Microvirga arabica</name>
    <dbReference type="NCBI Taxonomy" id="1128671"/>
    <lineage>
        <taxon>Bacteria</taxon>
        <taxon>Pseudomonadati</taxon>
        <taxon>Pseudomonadota</taxon>
        <taxon>Alphaproteobacteria</taxon>
        <taxon>Hyphomicrobiales</taxon>
        <taxon>Methylobacteriaceae</taxon>
        <taxon>Microvirga</taxon>
    </lineage>
</organism>
<reference evidence="2 3" key="1">
    <citation type="submission" date="2024-09" db="EMBL/GenBank/DDBJ databases">
        <title>Nodulacao em especies de Leguminosae Basais da Amazonia e Caracterizacao dos Rizobios e Bacterias Associadas aos Nodulos.</title>
        <authorList>
            <person name="Jambeiro I.C.A."/>
            <person name="Lopes I.S."/>
            <person name="Aguiar E.R.G.R."/>
            <person name="Santos A.F.J."/>
            <person name="Dos Santos J.M.F."/>
            <person name="Gross E."/>
        </authorList>
    </citation>
    <scope>NUCLEOTIDE SEQUENCE [LARGE SCALE GENOMIC DNA]</scope>
    <source>
        <strain evidence="2 3">BRUESC1165</strain>
    </source>
</reference>
<name>A0ABV6Y933_9HYPH</name>